<dbReference type="Pfam" id="PF08393">
    <property type="entry name" value="DHC_N2"/>
    <property type="match status" value="1"/>
</dbReference>
<dbReference type="EMBL" id="BFAA01017966">
    <property type="protein sequence ID" value="GCB76851.1"/>
    <property type="molecule type" value="Genomic_DNA"/>
</dbReference>
<keyword evidence="3" id="KW-1185">Reference proteome</keyword>
<organism evidence="2 3">
    <name type="scientific">Scyliorhinus torazame</name>
    <name type="common">Cloudy catshark</name>
    <name type="synonym">Catulus torazame</name>
    <dbReference type="NCBI Taxonomy" id="75743"/>
    <lineage>
        <taxon>Eukaryota</taxon>
        <taxon>Metazoa</taxon>
        <taxon>Chordata</taxon>
        <taxon>Craniata</taxon>
        <taxon>Vertebrata</taxon>
        <taxon>Chondrichthyes</taxon>
        <taxon>Elasmobranchii</taxon>
        <taxon>Galeomorphii</taxon>
        <taxon>Galeoidea</taxon>
        <taxon>Carcharhiniformes</taxon>
        <taxon>Scyliorhinidae</taxon>
        <taxon>Scyliorhinus</taxon>
    </lineage>
</organism>
<dbReference type="Gene3D" id="3.20.180.20">
    <property type="entry name" value="Dynein heavy chain, N-terminal domain 2"/>
    <property type="match status" value="1"/>
</dbReference>
<evidence type="ECO:0000313" key="2">
    <source>
        <dbReference type="EMBL" id="GCB76851.1"/>
    </source>
</evidence>
<comment type="caution">
    <text evidence="2">The sequence shown here is derived from an EMBL/GenBank/DDBJ whole genome shotgun (WGS) entry which is preliminary data.</text>
</comment>
<evidence type="ECO:0000313" key="3">
    <source>
        <dbReference type="Proteomes" id="UP000288216"/>
    </source>
</evidence>
<reference evidence="2 3" key="1">
    <citation type="journal article" date="2018" name="Nat. Ecol. Evol.">
        <title>Shark genomes provide insights into elasmobranch evolution and the origin of vertebrates.</title>
        <authorList>
            <person name="Hara Y"/>
            <person name="Yamaguchi K"/>
            <person name="Onimaru K"/>
            <person name="Kadota M"/>
            <person name="Koyanagi M"/>
            <person name="Keeley SD"/>
            <person name="Tatsumi K"/>
            <person name="Tanaka K"/>
            <person name="Motone F"/>
            <person name="Kageyama Y"/>
            <person name="Nozu R"/>
            <person name="Adachi N"/>
            <person name="Nishimura O"/>
            <person name="Nakagawa R"/>
            <person name="Tanegashima C"/>
            <person name="Kiyatake I"/>
            <person name="Matsumoto R"/>
            <person name="Murakumo K"/>
            <person name="Nishida K"/>
            <person name="Terakita A"/>
            <person name="Kuratani S"/>
            <person name="Sato K"/>
            <person name="Hyodo S Kuraku.S."/>
        </authorList>
    </citation>
    <scope>NUCLEOTIDE SEQUENCE [LARGE SCALE GENOMIC DNA]</scope>
</reference>
<name>A0A401PUQ7_SCYTO</name>
<dbReference type="OrthoDB" id="8941627at2759"/>
<dbReference type="AlphaFoldDB" id="A0A401PUQ7"/>
<dbReference type="OMA" id="ISMPHET"/>
<dbReference type="GO" id="GO:0007018">
    <property type="term" value="P:microtubule-based movement"/>
    <property type="evidence" value="ECO:0007669"/>
    <property type="project" value="InterPro"/>
</dbReference>
<feature type="domain" description="Dynein heavy chain linker" evidence="1">
    <location>
        <begin position="1"/>
        <end position="132"/>
    </location>
</feature>
<dbReference type="Proteomes" id="UP000288216">
    <property type="component" value="Unassembled WGS sequence"/>
</dbReference>
<dbReference type="InterPro" id="IPR042228">
    <property type="entry name" value="Dynein_linker_3"/>
</dbReference>
<dbReference type="STRING" id="75743.A0A401PUQ7"/>
<feature type="non-terminal residue" evidence="2">
    <location>
        <position position="1"/>
    </location>
</feature>
<evidence type="ECO:0000259" key="1">
    <source>
        <dbReference type="Pfam" id="PF08393"/>
    </source>
</evidence>
<sequence length="144" mass="17027">KEVMEWDRKLNLMAQTIEEWMICQRNWLYLNPIFQAPDIQRQLPAETKLFAQIDAAWNELLMRVQSNTNILKSTTAAGVLELLQTTNANLEKILKCLEDYLEAKRISFPRFYFLSNNELLDILSQSRSPDAIRVRRTNRRLRVN</sequence>
<protein>
    <recommendedName>
        <fullName evidence="1">Dynein heavy chain linker domain-containing protein</fullName>
    </recommendedName>
</protein>
<gene>
    <name evidence="2" type="ORF">scyTo_0021040</name>
</gene>
<dbReference type="GO" id="GO:0051959">
    <property type="term" value="F:dynein light intermediate chain binding"/>
    <property type="evidence" value="ECO:0007669"/>
    <property type="project" value="InterPro"/>
</dbReference>
<dbReference type="Gene3D" id="1.20.140.100">
    <property type="entry name" value="Dynein heavy chain, N-terminal domain 2"/>
    <property type="match status" value="1"/>
</dbReference>
<dbReference type="PANTHER" id="PTHR45703:SF36">
    <property type="entry name" value="DYNEIN HEAVY CHAIN, CYTOPLASMIC"/>
    <property type="match status" value="1"/>
</dbReference>
<dbReference type="PANTHER" id="PTHR45703">
    <property type="entry name" value="DYNEIN HEAVY CHAIN"/>
    <property type="match status" value="1"/>
</dbReference>
<dbReference type="GO" id="GO:0045505">
    <property type="term" value="F:dynein intermediate chain binding"/>
    <property type="evidence" value="ECO:0007669"/>
    <property type="project" value="InterPro"/>
</dbReference>
<dbReference type="InterPro" id="IPR042222">
    <property type="entry name" value="Dynein_2_N"/>
</dbReference>
<dbReference type="InterPro" id="IPR026983">
    <property type="entry name" value="DHC"/>
</dbReference>
<accession>A0A401PUQ7</accession>
<dbReference type="GO" id="GO:0030286">
    <property type="term" value="C:dynein complex"/>
    <property type="evidence" value="ECO:0007669"/>
    <property type="project" value="InterPro"/>
</dbReference>
<dbReference type="InterPro" id="IPR013602">
    <property type="entry name" value="Dynein_heavy_linker"/>
</dbReference>
<proteinExistence type="predicted"/>